<organism evidence="2">
    <name type="scientific">Vaucheria litorea</name>
    <name type="common">Yellow-green alga</name>
    <dbReference type="NCBI Taxonomy" id="109269"/>
    <lineage>
        <taxon>Eukaryota</taxon>
        <taxon>Sar</taxon>
        <taxon>Stramenopiles</taxon>
        <taxon>Ochrophyta</taxon>
        <taxon>PX clade</taxon>
        <taxon>Xanthophyceae</taxon>
        <taxon>Vaucheriales</taxon>
        <taxon>Vaucheriaceae</taxon>
        <taxon>Vaucheria</taxon>
    </lineage>
</organism>
<reference evidence="2" key="1">
    <citation type="journal article" date="2012" name="Mol. Biol. Evol.">
        <title>Transcriptomic Evidence for the Expression of Horizontally Transferred Algal Nuclear Genes in the Photosynthetic Sea Slug, Elysia chlorotica.</title>
        <authorList>
            <person name="Pierce S.K."/>
            <person name="Fang X."/>
            <person name="Schwartz J.A."/>
            <person name="Jiang X."/>
            <person name="Zhao W."/>
            <person name="Curtis N.E."/>
            <person name="Kocot K.M."/>
            <person name="Yang B."/>
            <person name="Wang J."/>
        </authorList>
    </citation>
    <scope>NUCLEOTIDE SEQUENCE</scope>
</reference>
<accession>H6WBC1</accession>
<proteinExistence type="predicted"/>
<name>H6WBC1_VAULI</name>
<protein>
    <submittedName>
        <fullName evidence="2">Uncharacterized protein</fullName>
    </submittedName>
</protein>
<evidence type="ECO:0000256" key="1">
    <source>
        <dbReference type="SAM" id="MobiDB-lite"/>
    </source>
</evidence>
<feature type="region of interest" description="Disordered" evidence="1">
    <location>
        <begin position="104"/>
        <end position="123"/>
    </location>
</feature>
<evidence type="ECO:0000313" key="2">
    <source>
        <dbReference type="EMBL" id="AFA52609.1"/>
    </source>
</evidence>
<feature type="compositionally biased region" description="Acidic residues" evidence="1">
    <location>
        <begin position="107"/>
        <end position="123"/>
    </location>
</feature>
<sequence>MNFLSKRTSMRFSKIAKPSSFLKQIRNKGDENIPVKNVWNDEYMGLRETSESRFKYDSATRTRMIWLMLIVPSIFYMINSNSQKIDGVGDIKTLKKITLAKNIEESAPADDADEEEESDENDE</sequence>
<dbReference type="EMBL" id="JQ062440">
    <property type="protein sequence ID" value="AFA52609.1"/>
    <property type="molecule type" value="Genomic_DNA"/>
</dbReference>
<dbReference type="AlphaFoldDB" id="H6WBC1"/>